<evidence type="ECO:0000313" key="1">
    <source>
        <dbReference type="EMBL" id="SHG53547.1"/>
    </source>
</evidence>
<sequence>MKTTRKLKLILFFLILSTLCFSQKFSFIYETKYKAIKAKPEDITTENMILDFENNKSVFRESASKDADSLQLINKNGSYRTGVEFQFYVKKDISTSKIEKIVTYLHTNYLLPVDEKLNWKILPEQKTIGKYKAQKAEVSYGGRNWKAWFTTELPFNDGPYVFNGLPGLIISIEDTENEYSFNLIQIKKGVSWFDARSKTIKIDWSKYDTLGKSYYNDPWNTKTAKKATFIDPQGNQKDINEMIRQAQQSILEEDNPIELNHKINYL</sequence>
<dbReference type="Proteomes" id="UP000184108">
    <property type="component" value="Unassembled WGS sequence"/>
</dbReference>
<dbReference type="RefSeq" id="WP_139260033.1">
    <property type="nucleotide sequence ID" value="NZ_FQVE01000006.1"/>
</dbReference>
<accession>A0A1M5KL95</accession>
<gene>
    <name evidence="1" type="ORF">SAMN02787073_4405</name>
</gene>
<name>A0A1M5KL95_9FLAO</name>
<dbReference type="AlphaFoldDB" id="A0A1M5KL95"/>
<dbReference type="NCBIfam" id="TIGR01200">
    <property type="entry name" value="GLPGLI"/>
    <property type="match status" value="1"/>
</dbReference>
<reference evidence="2" key="1">
    <citation type="submission" date="2016-11" db="EMBL/GenBank/DDBJ databases">
        <authorList>
            <person name="Varghese N."/>
            <person name="Submissions S."/>
        </authorList>
    </citation>
    <scope>NUCLEOTIDE SEQUENCE [LARGE SCALE GENOMIC DNA]</scope>
    <source>
        <strain evidence="2">YR203</strain>
    </source>
</reference>
<evidence type="ECO:0000313" key="2">
    <source>
        <dbReference type="Proteomes" id="UP000184108"/>
    </source>
</evidence>
<organism evidence="1 2">
    <name type="scientific">Chryseobacterium vrystaatense</name>
    <dbReference type="NCBI Taxonomy" id="307480"/>
    <lineage>
        <taxon>Bacteria</taxon>
        <taxon>Pseudomonadati</taxon>
        <taxon>Bacteroidota</taxon>
        <taxon>Flavobacteriia</taxon>
        <taxon>Flavobacteriales</taxon>
        <taxon>Weeksellaceae</taxon>
        <taxon>Chryseobacterium group</taxon>
        <taxon>Chryseobacterium</taxon>
    </lineage>
</organism>
<proteinExistence type="predicted"/>
<dbReference type="EMBL" id="FQVE01000006">
    <property type="protein sequence ID" value="SHG53547.1"/>
    <property type="molecule type" value="Genomic_DNA"/>
</dbReference>
<dbReference type="InterPro" id="IPR005901">
    <property type="entry name" value="GLPGLI"/>
</dbReference>
<dbReference type="Pfam" id="PF09697">
    <property type="entry name" value="Porph_ging"/>
    <property type="match status" value="1"/>
</dbReference>
<protein>
    <submittedName>
        <fullName evidence="1">GLPGLI family protein</fullName>
    </submittedName>
</protein>